<dbReference type="EMBL" id="GAIX01013702">
    <property type="protein sequence ID" value="JAA78858.1"/>
    <property type="molecule type" value="Transcribed_RNA"/>
</dbReference>
<name>S4NTH1_9NEOP</name>
<sequence>VTKYSSSKRPFSQEPSTSAAVVTTNPIQEETTTSVSSTNNNTIECPNCKVYVNRKYYTNHLKSKTHSKNVLSLNP</sequence>
<feature type="non-terminal residue" evidence="2">
    <location>
        <position position="1"/>
    </location>
</feature>
<feature type="region of interest" description="Disordered" evidence="1">
    <location>
        <begin position="1"/>
        <end position="39"/>
    </location>
</feature>
<evidence type="ECO:0000256" key="1">
    <source>
        <dbReference type="SAM" id="MobiDB-lite"/>
    </source>
</evidence>
<feature type="compositionally biased region" description="Polar residues" evidence="1">
    <location>
        <begin position="1"/>
        <end position="30"/>
    </location>
</feature>
<dbReference type="AlphaFoldDB" id="S4NTH1"/>
<organism evidence="2">
    <name type="scientific">Pararge aegeria</name>
    <name type="common">speckled wood butterfly</name>
    <dbReference type="NCBI Taxonomy" id="116150"/>
    <lineage>
        <taxon>Eukaryota</taxon>
        <taxon>Metazoa</taxon>
        <taxon>Ecdysozoa</taxon>
        <taxon>Arthropoda</taxon>
        <taxon>Hexapoda</taxon>
        <taxon>Insecta</taxon>
        <taxon>Pterygota</taxon>
        <taxon>Neoptera</taxon>
        <taxon>Endopterygota</taxon>
        <taxon>Lepidoptera</taxon>
        <taxon>Glossata</taxon>
        <taxon>Ditrysia</taxon>
        <taxon>Papilionoidea</taxon>
        <taxon>Nymphalidae</taxon>
        <taxon>Satyrinae</taxon>
        <taxon>Satyrini</taxon>
        <taxon>Parargina</taxon>
        <taxon>Pararge</taxon>
    </lineage>
</organism>
<feature type="non-terminal residue" evidence="2">
    <location>
        <position position="75"/>
    </location>
</feature>
<evidence type="ECO:0000313" key="2">
    <source>
        <dbReference type="EMBL" id="JAA78858.1"/>
    </source>
</evidence>
<reference evidence="2" key="1">
    <citation type="journal article" date="2013" name="BMC Genomics">
        <title>Unscrambling butterfly oogenesis.</title>
        <authorList>
            <person name="Carter J.M."/>
            <person name="Baker S.C."/>
            <person name="Pink R."/>
            <person name="Carter D.R."/>
            <person name="Collins A."/>
            <person name="Tomlin J."/>
            <person name="Gibbs M."/>
            <person name="Breuker C.J."/>
        </authorList>
    </citation>
    <scope>NUCLEOTIDE SEQUENCE</scope>
    <source>
        <tissue evidence="2">Ovary</tissue>
    </source>
</reference>
<reference evidence="2" key="2">
    <citation type="submission" date="2013-05" db="EMBL/GenBank/DDBJ databases">
        <authorList>
            <person name="Carter J.-M."/>
            <person name="Baker S.C."/>
            <person name="Pink R."/>
            <person name="Carter D.R.F."/>
            <person name="Collins A."/>
            <person name="Tomlin J."/>
            <person name="Gibbs M."/>
            <person name="Breuker C.J."/>
        </authorList>
    </citation>
    <scope>NUCLEOTIDE SEQUENCE</scope>
    <source>
        <tissue evidence="2">Ovary</tissue>
    </source>
</reference>
<protein>
    <submittedName>
        <fullName evidence="2">Uncharacterized protein</fullName>
    </submittedName>
</protein>
<proteinExistence type="predicted"/>
<accession>S4NTH1</accession>